<reference evidence="3" key="1">
    <citation type="submission" date="2021-02" db="EMBL/GenBank/DDBJ databases">
        <authorList>
            <person name="Dougan E. K."/>
            <person name="Rhodes N."/>
            <person name="Thang M."/>
            <person name="Chan C."/>
        </authorList>
    </citation>
    <scope>NUCLEOTIDE SEQUENCE</scope>
</reference>
<dbReference type="Proteomes" id="UP000604046">
    <property type="component" value="Unassembled WGS sequence"/>
</dbReference>
<dbReference type="Gene3D" id="1.10.720.30">
    <property type="entry name" value="SAP domain"/>
    <property type="match status" value="1"/>
</dbReference>
<dbReference type="SUPFAM" id="SSF68906">
    <property type="entry name" value="SAP domain"/>
    <property type="match status" value="1"/>
</dbReference>
<evidence type="ECO:0000256" key="1">
    <source>
        <dbReference type="SAM" id="MobiDB-lite"/>
    </source>
</evidence>
<feature type="compositionally biased region" description="Basic residues" evidence="1">
    <location>
        <begin position="55"/>
        <end position="64"/>
    </location>
</feature>
<feature type="region of interest" description="Disordered" evidence="1">
    <location>
        <begin position="50"/>
        <end position="70"/>
    </location>
</feature>
<dbReference type="OrthoDB" id="445357at2759"/>
<protein>
    <recommendedName>
        <fullName evidence="2">SAP domain-containing protein</fullName>
    </recommendedName>
</protein>
<evidence type="ECO:0000313" key="4">
    <source>
        <dbReference type="Proteomes" id="UP000604046"/>
    </source>
</evidence>
<dbReference type="InterPro" id="IPR003034">
    <property type="entry name" value="SAP_dom"/>
</dbReference>
<feature type="compositionally biased region" description="Acidic residues" evidence="1">
    <location>
        <begin position="267"/>
        <end position="295"/>
    </location>
</feature>
<dbReference type="EMBL" id="CAJNDS010000347">
    <property type="protein sequence ID" value="CAE7195536.1"/>
    <property type="molecule type" value="Genomic_DNA"/>
</dbReference>
<gene>
    <name evidence="3" type="ORF">SNAT2548_LOCUS5404</name>
</gene>
<dbReference type="AlphaFoldDB" id="A0A812J9U9"/>
<dbReference type="SMART" id="SM00513">
    <property type="entry name" value="SAP"/>
    <property type="match status" value="1"/>
</dbReference>
<keyword evidence="4" id="KW-1185">Reference proteome</keyword>
<feature type="domain" description="SAP" evidence="2">
    <location>
        <begin position="295"/>
        <end position="329"/>
    </location>
</feature>
<evidence type="ECO:0000313" key="3">
    <source>
        <dbReference type="EMBL" id="CAE7195536.1"/>
    </source>
</evidence>
<feature type="compositionally biased region" description="Basic and acidic residues" evidence="1">
    <location>
        <begin position="204"/>
        <end position="266"/>
    </location>
</feature>
<name>A0A812J9U9_9DINO</name>
<evidence type="ECO:0000259" key="2">
    <source>
        <dbReference type="PROSITE" id="PS50800"/>
    </source>
</evidence>
<organism evidence="3 4">
    <name type="scientific">Symbiodinium natans</name>
    <dbReference type="NCBI Taxonomy" id="878477"/>
    <lineage>
        <taxon>Eukaryota</taxon>
        <taxon>Sar</taxon>
        <taxon>Alveolata</taxon>
        <taxon>Dinophyceae</taxon>
        <taxon>Suessiales</taxon>
        <taxon>Symbiodiniaceae</taxon>
        <taxon>Symbiodinium</taxon>
    </lineage>
</organism>
<dbReference type="Pfam" id="PF02037">
    <property type="entry name" value="SAP"/>
    <property type="match status" value="1"/>
</dbReference>
<dbReference type="PROSITE" id="PS50800">
    <property type="entry name" value="SAP"/>
    <property type="match status" value="1"/>
</dbReference>
<dbReference type="InterPro" id="IPR036361">
    <property type="entry name" value="SAP_dom_sf"/>
</dbReference>
<sequence>MLHASALHNSTDRGRRCPVLLRLLWRTSLALMAARWLASGLRGGSFAVTTPSGRKLPKRPKNLGKKQEYDVPGTLYQGGRRGIQFFLGDMVEVQRDGTWVTARVSRAPTDERPNDGSFRVKFDTDAFEMKCWYRDLRKPKNADKVPMPDWVKDWWPEEPAPEPDYVGNESDPELNFVIKGPFPKEYTEEEMFWRQGPPQNAFEISKEERQQDAERWADFRKKEAERKRLEEERRKAFEESERQWAEEEARKKKAQKAAEKKTRVKDPEEEEDDYDDEEEEDEEEESDEDVQEEDLEKLTVIELKEMLRKRNLPISGRKAELIERLRSSS</sequence>
<accession>A0A812J9U9</accession>
<comment type="caution">
    <text evidence="3">The sequence shown here is derived from an EMBL/GenBank/DDBJ whole genome shotgun (WGS) entry which is preliminary data.</text>
</comment>
<feature type="region of interest" description="Disordered" evidence="1">
    <location>
        <begin position="194"/>
        <end position="297"/>
    </location>
</feature>
<proteinExistence type="predicted"/>